<organism evidence="2 3">
    <name type="scientific">Daldinia eschscholtzii</name>
    <dbReference type="NCBI Taxonomy" id="292717"/>
    <lineage>
        <taxon>Eukaryota</taxon>
        <taxon>Fungi</taxon>
        <taxon>Dikarya</taxon>
        <taxon>Ascomycota</taxon>
        <taxon>Pezizomycotina</taxon>
        <taxon>Sordariomycetes</taxon>
        <taxon>Xylariomycetidae</taxon>
        <taxon>Xylariales</taxon>
        <taxon>Hypoxylaceae</taxon>
        <taxon>Daldinia</taxon>
    </lineage>
</organism>
<accession>A0AAX6MQZ5</accession>
<dbReference type="Proteomes" id="UP001369815">
    <property type="component" value="Unassembled WGS sequence"/>
</dbReference>
<proteinExistence type="predicted"/>
<dbReference type="EMBL" id="JBANMG010000003">
    <property type="protein sequence ID" value="KAK6955049.1"/>
    <property type="molecule type" value="Genomic_DNA"/>
</dbReference>
<dbReference type="AlphaFoldDB" id="A0AAX6MQZ5"/>
<feature type="region of interest" description="Disordered" evidence="1">
    <location>
        <begin position="1"/>
        <end position="25"/>
    </location>
</feature>
<protein>
    <submittedName>
        <fullName evidence="2">Uncharacterized protein</fullName>
    </submittedName>
</protein>
<sequence>MSSQQNVPPSSTSQEPPNTPRDKFKEASALVDELSQDFIDRVVHICGAAVKSDDTVFVHVTEAAQSWNEVMKCQLKKMQRLMKEVDDLQLMRP</sequence>
<name>A0AAX6MQZ5_9PEZI</name>
<comment type="caution">
    <text evidence="2">The sequence shown here is derived from an EMBL/GenBank/DDBJ whole genome shotgun (WGS) entry which is preliminary data.</text>
</comment>
<evidence type="ECO:0000313" key="2">
    <source>
        <dbReference type="EMBL" id="KAK6955049.1"/>
    </source>
</evidence>
<keyword evidence="3" id="KW-1185">Reference proteome</keyword>
<reference evidence="2 3" key="1">
    <citation type="journal article" date="2024" name="Front Chem Biol">
        <title>Unveiling the potential of Daldinia eschscholtzii MFLUCC 19-0629 through bioactivity and bioinformatics studies for enhanced sustainable agriculture production.</title>
        <authorList>
            <person name="Brooks S."/>
            <person name="Weaver J.A."/>
            <person name="Klomchit A."/>
            <person name="Alharthi S.A."/>
            <person name="Onlamun T."/>
            <person name="Nurani R."/>
            <person name="Vong T.K."/>
            <person name="Alberti F."/>
            <person name="Greco C."/>
        </authorList>
    </citation>
    <scope>NUCLEOTIDE SEQUENCE [LARGE SCALE GENOMIC DNA]</scope>
    <source>
        <strain evidence="2">MFLUCC 19-0629</strain>
    </source>
</reference>
<feature type="compositionally biased region" description="Polar residues" evidence="1">
    <location>
        <begin position="1"/>
        <end position="16"/>
    </location>
</feature>
<evidence type="ECO:0000256" key="1">
    <source>
        <dbReference type="SAM" id="MobiDB-lite"/>
    </source>
</evidence>
<evidence type="ECO:0000313" key="3">
    <source>
        <dbReference type="Proteomes" id="UP001369815"/>
    </source>
</evidence>
<gene>
    <name evidence="2" type="ORF">Daesc_002679</name>
</gene>